<gene>
    <name evidence="1" type="ORF">L195_g064599</name>
</gene>
<evidence type="ECO:0000313" key="1">
    <source>
        <dbReference type="EMBL" id="PNX69802.1"/>
    </source>
</evidence>
<dbReference type="EMBL" id="ASHM01257937">
    <property type="protein sequence ID" value="PNX69802.1"/>
    <property type="molecule type" value="Genomic_DNA"/>
</dbReference>
<reference evidence="1 2" key="2">
    <citation type="journal article" date="2017" name="Front. Plant Sci.">
        <title>Gene Classification and Mining of Molecular Markers Useful in Red Clover (Trifolium pratense) Breeding.</title>
        <authorList>
            <person name="Istvanek J."/>
            <person name="Dluhosova J."/>
            <person name="Dluhos P."/>
            <person name="Patkova L."/>
            <person name="Nedelnik J."/>
            <person name="Repkova J."/>
        </authorList>
    </citation>
    <scope>NUCLEOTIDE SEQUENCE [LARGE SCALE GENOMIC DNA]</scope>
    <source>
        <strain evidence="2">cv. Tatra</strain>
        <tissue evidence="1">Young leaves</tissue>
    </source>
</reference>
<feature type="non-terminal residue" evidence="1">
    <location>
        <position position="36"/>
    </location>
</feature>
<reference evidence="1 2" key="1">
    <citation type="journal article" date="2014" name="Am. J. Bot.">
        <title>Genome assembly and annotation for red clover (Trifolium pratense; Fabaceae).</title>
        <authorList>
            <person name="Istvanek J."/>
            <person name="Jaros M."/>
            <person name="Krenek A."/>
            <person name="Repkova J."/>
        </authorList>
    </citation>
    <scope>NUCLEOTIDE SEQUENCE [LARGE SCALE GENOMIC DNA]</scope>
    <source>
        <strain evidence="2">cv. Tatra</strain>
        <tissue evidence="1">Young leaves</tissue>
    </source>
</reference>
<evidence type="ECO:0000313" key="2">
    <source>
        <dbReference type="Proteomes" id="UP000236291"/>
    </source>
</evidence>
<organism evidence="1 2">
    <name type="scientific">Trifolium pratense</name>
    <name type="common">Red clover</name>
    <dbReference type="NCBI Taxonomy" id="57577"/>
    <lineage>
        <taxon>Eukaryota</taxon>
        <taxon>Viridiplantae</taxon>
        <taxon>Streptophyta</taxon>
        <taxon>Embryophyta</taxon>
        <taxon>Tracheophyta</taxon>
        <taxon>Spermatophyta</taxon>
        <taxon>Magnoliopsida</taxon>
        <taxon>eudicotyledons</taxon>
        <taxon>Gunneridae</taxon>
        <taxon>Pentapetalae</taxon>
        <taxon>rosids</taxon>
        <taxon>fabids</taxon>
        <taxon>Fabales</taxon>
        <taxon>Fabaceae</taxon>
        <taxon>Papilionoideae</taxon>
        <taxon>50 kb inversion clade</taxon>
        <taxon>NPAAA clade</taxon>
        <taxon>Hologalegina</taxon>
        <taxon>IRL clade</taxon>
        <taxon>Trifolieae</taxon>
        <taxon>Trifolium</taxon>
    </lineage>
</organism>
<protein>
    <submittedName>
        <fullName evidence="1">Uncharacterized protein</fullName>
    </submittedName>
</protein>
<accession>A0A2K3KU34</accession>
<comment type="caution">
    <text evidence="1">The sequence shown here is derived from an EMBL/GenBank/DDBJ whole genome shotgun (WGS) entry which is preliminary data.</text>
</comment>
<dbReference type="AlphaFoldDB" id="A0A2K3KU34"/>
<proteinExistence type="predicted"/>
<dbReference type="Proteomes" id="UP000236291">
    <property type="component" value="Unassembled WGS sequence"/>
</dbReference>
<sequence>MDLNLLLSLSNNYVARVLRFRQSTGTGYRYAYGTPM</sequence>
<name>A0A2K3KU34_TRIPR</name>